<sequence length="532" mass="60691">MLKELLKLFVFAFFLIPIGKISAAVRTFEVPVSLLELFAPQADWQAGIIGNISGGGNVVVKIYYKESKTLVYQASLTSTSTTYSGVGVDYKRSDLGSGATYYPDVWNSLDIKTALFAIERKRQKADGKLHRYLSDGMTLSIEMTENRGNIQTVKIPGVGIVDHDGGNALFYPDHYCYDLKHNIDPVTRIWKRVKMPRLDLGADVLVAAHRGFWGDNLGAGYPENSTGAFETAQKYTDVLETDIMMTKDKRMVISHDYSLSRLSNYPGPLTDYLFDLNSGVLSGLLLRKRNTDVSVYPYLFFENLVDILLQKHMVLTVDIKDIRARVVNGQCVANCDYDTKLHGDTARLKIKESWMTCLQTCIQIAEEKNALQYLAFKTPYTYDELAAYVSEPTLRKLLFMPVIQPKRKDFLNFTDGWIDKGGKKVIAYETNFLNERDPYLKSFTRDGVTYENLLHYVFQKTGLRSGCYPEEPIGQKGTVTRFVDWKMKYTVNDRRGDHYWLMTVPYGKIMVMTSDRPDIWDKVNQIYNMTSQ</sequence>
<dbReference type="CDD" id="cd08566">
    <property type="entry name" value="GDPD_AtGDE_like"/>
    <property type="match status" value="1"/>
</dbReference>
<dbReference type="SUPFAM" id="SSF51695">
    <property type="entry name" value="PLC-like phosphodiesterases"/>
    <property type="match status" value="1"/>
</dbReference>
<dbReference type="InterPro" id="IPR030395">
    <property type="entry name" value="GP_PDE_dom"/>
</dbReference>
<dbReference type="PROSITE" id="PS51704">
    <property type="entry name" value="GP_PDE"/>
    <property type="match status" value="1"/>
</dbReference>
<organism evidence="2 3">
    <name type="scientific">Bacteroides stercorirosoris</name>
    <dbReference type="NCBI Taxonomy" id="871324"/>
    <lineage>
        <taxon>Bacteria</taxon>
        <taxon>Pseudomonadati</taxon>
        <taxon>Bacteroidota</taxon>
        <taxon>Bacteroidia</taxon>
        <taxon>Bacteroidales</taxon>
        <taxon>Bacteroidaceae</taxon>
        <taxon>Bacteroides</taxon>
    </lineage>
</organism>
<evidence type="ECO:0000313" key="3">
    <source>
        <dbReference type="Proteomes" id="UP000184192"/>
    </source>
</evidence>
<dbReference type="Proteomes" id="UP000184192">
    <property type="component" value="Unassembled WGS sequence"/>
</dbReference>
<dbReference type="EMBL" id="FQZN01000019">
    <property type="protein sequence ID" value="SHJ25008.1"/>
    <property type="molecule type" value="Genomic_DNA"/>
</dbReference>
<dbReference type="Pfam" id="PF03009">
    <property type="entry name" value="GDPD"/>
    <property type="match status" value="1"/>
</dbReference>
<dbReference type="PANTHER" id="PTHR43805:SF1">
    <property type="entry name" value="GP-PDE DOMAIN-CONTAINING PROTEIN"/>
    <property type="match status" value="1"/>
</dbReference>
<accession>A0A1M6HS61</accession>
<dbReference type="Gene3D" id="3.20.20.190">
    <property type="entry name" value="Phosphatidylinositol (PI) phosphodiesterase"/>
    <property type="match status" value="1"/>
</dbReference>
<dbReference type="eggNOG" id="COG0584">
    <property type="taxonomic scope" value="Bacteria"/>
</dbReference>
<evidence type="ECO:0000259" key="1">
    <source>
        <dbReference type="PROSITE" id="PS51704"/>
    </source>
</evidence>
<gene>
    <name evidence="2" type="ORF">SAMN05444350_11963</name>
</gene>
<keyword evidence="3" id="KW-1185">Reference proteome</keyword>
<evidence type="ECO:0000313" key="2">
    <source>
        <dbReference type="EMBL" id="SHJ25008.1"/>
    </source>
</evidence>
<dbReference type="PANTHER" id="PTHR43805">
    <property type="entry name" value="GLYCEROPHOSPHORYL DIESTER PHOSPHODIESTERASE"/>
    <property type="match status" value="1"/>
</dbReference>
<feature type="domain" description="GP-PDE" evidence="1">
    <location>
        <begin position="204"/>
        <end position="460"/>
    </location>
</feature>
<dbReference type="RefSeq" id="WP_073314115.1">
    <property type="nucleotide sequence ID" value="NZ_FQZN01000019.1"/>
</dbReference>
<dbReference type="AlphaFoldDB" id="A0A1M6HS61"/>
<protein>
    <submittedName>
        <fullName evidence="2">Glycerophosphoryl diester phosphodiesterase</fullName>
    </submittedName>
</protein>
<dbReference type="InterPro" id="IPR017946">
    <property type="entry name" value="PLC-like_Pdiesterase_TIM-brl"/>
</dbReference>
<dbReference type="GO" id="GO:0006629">
    <property type="term" value="P:lipid metabolic process"/>
    <property type="evidence" value="ECO:0007669"/>
    <property type="project" value="InterPro"/>
</dbReference>
<name>A0A1M6HS61_9BACE</name>
<reference evidence="3" key="1">
    <citation type="submission" date="2016-11" db="EMBL/GenBank/DDBJ databases">
        <authorList>
            <person name="Varghese N."/>
            <person name="Submissions S."/>
        </authorList>
    </citation>
    <scope>NUCLEOTIDE SEQUENCE [LARGE SCALE GENOMIC DNA]</scope>
    <source>
        <strain evidence="3">DSM 26884</strain>
    </source>
</reference>
<proteinExistence type="predicted"/>
<dbReference type="GO" id="GO:0008081">
    <property type="term" value="F:phosphoric diester hydrolase activity"/>
    <property type="evidence" value="ECO:0007669"/>
    <property type="project" value="InterPro"/>
</dbReference>
<dbReference type="GeneID" id="92713160"/>